<dbReference type="EMBL" id="CAJVQB010005086">
    <property type="protein sequence ID" value="CAG8652875.1"/>
    <property type="molecule type" value="Genomic_DNA"/>
</dbReference>
<dbReference type="InterPro" id="IPR052035">
    <property type="entry name" value="ZnF_BED_domain_contain"/>
</dbReference>
<evidence type="ECO:0000256" key="5">
    <source>
        <dbReference type="ARBA" id="ARBA00023242"/>
    </source>
</evidence>
<comment type="caution">
    <text evidence="6">The sequence shown here is derived from an EMBL/GenBank/DDBJ whole genome shotgun (WGS) entry which is preliminary data.</text>
</comment>
<dbReference type="Proteomes" id="UP000789901">
    <property type="component" value="Unassembled WGS sequence"/>
</dbReference>
<comment type="subcellular location">
    <subcellularLocation>
        <location evidence="1">Nucleus</location>
    </subcellularLocation>
</comment>
<keyword evidence="7" id="KW-1185">Reference proteome</keyword>
<reference evidence="6 7" key="1">
    <citation type="submission" date="2021-06" db="EMBL/GenBank/DDBJ databases">
        <authorList>
            <person name="Kallberg Y."/>
            <person name="Tangrot J."/>
            <person name="Rosling A."/>
        </authorList>
    </citation>
    <scope>NUCLEOTIDE SEQUENCE [LARGE SCALE GENOMIC DNA]</scope>
    <source>
        <strain evidence="6 7">120-4 pot B 10/14</strain>
    </source>
</reference>
<dbReference type="PANTHER" id="PTHR46481:SF10">
    <property type="entry name" value="ZINC FINGER BED DOMAIN-CONTAINING PROTEIN 39"/>
    <property type="match status" value="1"/>
</dbReference>
<evidence type="ECO:0000256" key="4">
    <source>
        <dbReference type="ARBA" id="ARBA00022833"/>
    </source>
</evidence>
<keyword evidence="5" id="KW-0539">Nucleus</keyword>
<evidence type="ECO:0000313" key="7">
    <source>
        <dbReference type="Proteomes" id="UP000789901"/>
    </source>
</evidence>
<dbReference type="InterPro" id="IPR012337">
    <property type="entry name" value="RNaseH-like_sf"/>
</dbReference>
<organism evidence="6 7">
    <name type="scientific">Gigaspora margarita</name>
    <dbReference type="NCBI Taxonomy" id="4874"/>
    <lineage>
        <taxon>Eukaryota</taxon>
        <taxon>Fungi</taxon>
        <taxon>Fungi incertae sedis</taxon>
        <taxon>Mucoromycota</taxon>
        <taxon>Glomeromycotina</taxon>
        <taxon>Glomeromycetes</taxon>
        <taxon>Diversisporales</taxon>
        <taxon>Gigasporaceae</taxon>
        <taxon>Gigaspora</taxon>
    </lineage>
</organism>
<keyword evidence="3" id="KW-0863">Zinc-finger</keyword>
<proteinExistence type="predicted"/>
<name>A0ABN7UQH3_GIGMA</name>
<protein>
    <submittedName>
        <fullName evidence="6">43728_t:CDS:1</fullName>
    </submittedName>
</protein>
<evidence type="ECO:0000313" key="6">
    <source>
        <dbReference type="EMBL" id="CAG8652875.1"/>
    </source>
</evidence>
<gene>
    <name evidence="6" type="ORF">GMARGA_LOCUS9449</name>
</gene>
<dbReference type="SUPFAM" id="SSF53098">
    <property type="entry name" value="Ribonuclease H-like"/>
    <property type="match status" value="1"/>
</dbReference>
<dbReference type="PANTHER" id="PTHR46481">
    <property type="entry name" value="ZINC FINGER BED DOMAIN-CONTAINING PROTEIN 4"/>
    <property type="match status" value="1"/>
</dbReference>
<evidence type="ECO:0000256" key="3">
    <source>
        <dbReference type="ARBA" id="ARBA00022771"/>
    </source>
</evidence>
<evidence type="ECO:0000256" key="2">
    <source>
        <dbReference type="ARBA" id="ARBA00022723"/>
    </source>
</evidence>
<accession>A0ABN7UQH3</accession>
<keyword evidence="2" id="KW-0479">Metal-binding</keyword>
<keyword evidence="4" id="KW-0862">Zinc</keyword>
<sequence length="479" mass="55147">MKPHPSSIQKKLAHQVVRYIVSCVQPIHLVEADDFKLLLKSFDSRFKMPCVSTIKTFIFDSYTLAIKQITDLILGTSDTVSLTFDIWSSRAHDSYIGITCHWLTESFELHEIVLEIGELDDHYSSDIIESVSSVLDKFNIDHQKIFSITTDNGANVKSAVQQMGITNVKCAGHTLQLSVNLGLKQVDGLISNCKTLVSILSKEKKRKQLREAQLQISPGLKEPLDVVKDVDTRWNSTFHSIEHLVYLRPAIMQLYSTLNNHTLREARRGAETMRSYLPSEEEFELLKELIIILSPFDEATQFLSGSKYPTLGFMTPMLEELAHRLRHFTGQNDEAIFVRNTILDNLIERWGDPSEIGMCCSFLDPRFKQLNFCTSDLRRKTIQIMRSQFNELQPTNNNITPTNNDDTAVTLHQRKKAKMSEFFSHSRTENTNIEPDEFDWYCQVPEISLDEESCPLTWWHQHKTFFPTLAILARRYLAH</sequence>
<evidence type="ECO:0000256" key="1">
    <source>
        <dbReference type="ARBA" id="ARBA00004123"/>
    </source>
</evidence>